<dbReference type="Gene3D" id="1.10.287.70">
    <property type="match status" value="1"/>
</dbReference>
<dbReference type="AlphaFoldDB" id="A0ABD2QEV2"/>
<reference evidence="7 8" key="1">
    <citation type="submission" date="2024-11" db="EMBL/GenBank/DDBJ databases">
        <title>Adaptive evolution of stress response genes in parasites aligns with host niche diversity.</title>
        <authorList>
            <person name="Hahn C."/>
            <person name="Resl P."/>
        </authorList>
    </citation>
    <scope>NUCLEOTIDE SEQUENCE [LARGE SCALE GENOMIC DNA]</scope>
    <source>
        <strain evidence="7">EGGRZ-B1_66</strain>
        <tissue evidence="7">Body</tissue>
    </source>
</reference>
<feature type="transmembrane region" description="Helical" evidence="5">
    <location>
        <begin position="156"/>
        <end position="177"/>
    </location>
</feature>
<evidence type="ECO:0000259" key="6">
    <source>
        <dbReference type="Pfam" id="PF00520"/>
    </source>
</evidence>
<dbReference type="Proteomes" id="UP001626550">
    <property type="component" value="Unassembled WGS sequence"/>
</dbReference>
<evidence type="ECO:0000256" key="3">
    <source>
        <dbReference type="ARBA" id="ARBA00022989"/>
    </source>
</evidence>
<comment type="subcellular location">
    <subcellularLocation>
        <location evidence="1">Membrane</location>
        <topology evidence="1">Multi-pass membrane protein</topology>
    </subcellularLocation>
</comment>
<keyword evidence="4 5" id="KW-0472">Membrane</keyword>
<proteinExistence type="predicted"/>
<feature type="domain" description="Ion transport" evidence="6">
    <location>
        <begin position="3"/>
        <end position="221"/>
    </location>
</feature>
<protein>
    <recommendedName>
        <fullName evidence="6">Ion transport domain-containing protein</fullName>
    </recommendedName>
</protein>
<keyword evidence="8" id="KW-1185">Reference proteome</keyword>
<evidence type="ECO:0000313" key="8">
    <source>
        <dbReference type="Proteomes" id="UP001626550"/>
    </source>
</evidence>
<dbReference type="PANTHER" id="PTHR46141">
    <property type="entry name" value="SODIUM LEAK CHANNEL NON-SELECTIVE PROTEIN"/>
    <property type="match status" value="1"/>
</dbReference>
<evidence type="ECO:0000256" key="1">
    <source>
        <dbReference type="ARBA" id="ARBA00004141"/>
    </source>
</evidence>
<dbReference type="SUPFAM" id="SSF81324">
    <property type="entry name" value="Voltage-gated potassium channels"/>
    <property type="match status" value="1"/>
</dbReference>
<feature type="transmembrane region" description="Helical" evidence="5">
    <location>
        <begin position="189"/>
        <end position="212"/>
    </location>
</feature>
<feature type="transmembrane region" description="Helical" evidence="5">
    <location>
        <begin position="70"/>
        <end position="92"/>
    </location>
</feature>
<dbReference type="InterPro" id="IPR005821">
    <property type="entry name" value="Ion_trans_dom"/>
</dbReference>
<dbReference type="GO" id="GO:0016020">
    <property type="term" value="C:membrane"/>
    <property type="evidence" value="ECO:0007669"/>
    <property type="project" value="UniProtKB-SubCell"/>
</dbReference>
<evidence type="ECO:0000313" key="7">
    <source>
        <dbReference type="EMBL" id="KAL3318085.1"/>
    </source>
</evidence>
<evidence type="ECO:0000256" key="4">
    <source>
        <dbReference type="ARBA" id="ARBA00023136"/>
    </source>
</evidence>
<keyword evidence="2 5" id="KW-0812">Transmembrane</keyword>
<evidence type="ECO:0000256" key="5">
    <source>
        <dbReference type="SAM" id="Phobius"/>
    </source>
</evidence>
<comment type="caution">
    <text evidence="7">The sequence shown here is derived from an EMBL/GenBank/DDBJ whole genome shotgun (WGS) entry which is preliminary data.</text>
</comment>
<dbReference type="EMBL" id="JBJKFK010000289">
    <property type="protein sequence ID" value="KAL3318085.1"/>
    <property type="molecule type" value="Genomic_DNA"/>
</dbReference>
<keyword evidence="3 5" id="KW-1133">Transmembrane helix</keyword>
<sequence length="269" mass="31183">MVLFQWVSIVLHIAQIYYTVTANDLYITAKYSVLRAPRPLILIRVFRAVLRLQLPPARVNAIFQRSTHQIYNVSIFLLFSMSLYGLLGVQFFGNEINKHCVRSEADVNNISIEDLAIPDTYCKIAEHDCPPDMRCVRINHVRPKHNDGGYANFTHFFVSIFTVYQAASQEGWVFIMYRSMDCLQSWMSVAYFLSLIFFLAWLVKNVFIAVLIETFAEIRVQFQQMWSPRGSAGLDCSKVFQFDGTSWKLVPVHETKVKGLAPRFFQEER</sequence>
<evidence type="ECO:0000256" key="2">
    <source>
        <dbReference type="ARBA" id="ARBA00022692"/>
    </source>
</evidence>
<organism evidence="7 8">
    <name type="scientific">Cichlidogyrus casuarinus</name>
    <dbReference type="NCBI Taxonomy" id="1844966"/>
    <lineage>
        <taxon>Eukaryota</taxon>
        <taxon>Metazoa</taxon>
        <taxon>Spiralia</taxon>
        <taxon>Lophotrochozoa</taxon>
        <taxon>Platyhelminthes</taxon>
        <taxon>Monogenea</taxon>
        <taxon>Monopisthocotylea</taxon>
        <taxon>Dactylogyridea</taxon>
        <taxon>Ancyrocephalidae</taxon>
        <taxon>Cichlidogyrus</taxon>
    </lineage>
</organism>
<name>A0ABD2QEV2_9PLAT</name>
<dbReference type="PANTHER" id="PTHR46141:SF1">
    <property type="entry name" value="SODIUM LEAK CHANNEL NALCN"/>
    <property type="match status" value="1"/>
</dbReference>
<accession>A0ABD2QEV2</accession>
<dbReference type="Pfam" id="PF00520">
    <property type="entry name" value="Ion_trans"/>
    <property type="match status" value="1"/>
</dbReference>
<dbReference type="InterPro" id="IPR028823">
    <property type="entry name" value="NALCN"/>
</dbReference>
<gene>
    <name evidence="7" type="ORF">Ciccas_003257</name>
</gene>